<dbReference type="EMBL" id="DVIR01000024">
    <property type="protein sequence ID" value="HIS24229.1"/>
    <property type="molecule type" value="Genomic_DNA"/>
</dbReference>
<comment type="cofactor">
    <cofactor evidence="1">
        <name>[4Fe-4S] cluster</name>
        <dbReference type="ChEBI" id="CHEBI:49883"/>
    </cofactor>
</comment>
<dbReference type="Proteomes" id="UP000823982">
    <property type="component" value="Unassembled WGS sequence"/>
</dbReference>
<gene>
    <name evidence="8" type="ORF">IAD01_02360</name>
</gene>
<dbReference type="InterPro" id="IPR023404">
    <property type="entry name" value="rSAM_horseshoe"/>
</dbReference>
<evidence type="ECO:0000313" key="9">
    <source>
        <dbReference type="Proteomes" id="UP000823982"/>
    </source>
</evidence>
<dbReference type="CDD" id="cd01335">
    <property type="entry name" value="Radical_SAM"/>
    <property type="match status" value="1"/>
</dbReference>
<reference evidence="8" key="2">
    <citation type="journal article" date="2021" name="PeerJ">
        <title>Extensive microbial diversity within the chicken gut microbiome revealed by metagenomics and culture.</title>
        <authorList>
            <person name="Gilroy R."/>
            <person name="Ravi A."/>
            <person name="Getino M."/>
            <person name="Pursley I."/>
            <person name="Horton D.L."/>
            <person name="Alikhan N.F."/>
            <person name="Baker D."/>
            <person name="Gharbi K."/>
            <person name="Hall N."/>
            <person name="Watson M."/>
            <person name="Adriaenssens E.M."/>
            <person name="Foster-Nyarko E."/>
            <person name="Jarju S."/>
            <person name="Secka A."/>
            <person name="Antonio M."/>
            <person name="Oren A."/>
            <person name="Chaudhuri R.R."/>
            <person name="La Ragione R."/>
            <person name="Hildebrand F."/>
            <person name="Pallen M.J."/>
        </authorList>
    </citation>
    <scope>NUCLEOTIDE SEQUENCE</scope>
    <source>
        <strain evidence="8">CHK157-1446</strain>
    </source>
</reference>
<dbReference type="SMART" id="SM00729">
    <property type="entry name" value="Elp3"/>
    <property type="match status" value="1"/>
</dbReference>
<dbReference type="InterPro" id="IPR007197">
    <property type="entry name" value="rSAM"/>
</dbReference>
<evidence type="ECO:0000313" key="8">
    <source>
        <dbReference type="EMBL" id="HIS24229.1"/>
    </source>
</evidence>
<dbReference type="GO" id="GO:0051539">
    <property type="term" value="F:4 iron, 4 sulfur cluster binding"/>
    <property type="evidence" value="ECO:0007669"/>
    <property type="project" value="UniProtKB-KW"/>
</dbReference>
<dbReference type="InterPro" id="IPR039661">
    <property type="entry name" value="ELP3"/>
</dbReference>
<accession>A0A9D1EN19</accession>
<dbReference type="SFLD" id="SFLDG01086">
    <property type="entry name" value="elongater_protein-like"/>
    <property type="match status" value="1"/>
</dbReference>
<dbReference type="Pfam" id="PF16199">
    <property type="entry name" value="Radical_SAM_C"/>
    <property type="match status" value="1"/>
</dbReference>
<keyword evidence="3" id="KW-0949">S-adenosyl-L-methionine</keyword>
<dbReference type="GO" id="GO:0003824">
    <property type="term" value="F:catalytic activity"/>
    <property type="evidence" value="ECO:0007669"/>
    <property type="project" value="InterPro"/>
</dbReference>
<dbReference type="PANTHER" id="PTHR11135:SF0">
    <property type="entry name" value="ELONGATOR COMPLEX PROTEIN 3"/>
    <property type="match status" value="1"/>
</dbReference>
<keyword evidence="6" id="KW-0411">Iron-sulfur</keyword>
<protein>
    <submittedName>
        <fullName evidence="8">Radical SAM protein</fullName>
    </submittedName>
</protein>
<dbReference type="SFLD" id="SFLDG01082">
    <property type="entry name" value="B12-binding_domain_containing"/>
    <property type="match status" value="1"/>
</dbReference>
<proteinExistence type="predicted"/>
<dbReference type="GO" id="GO:0002926">
    <property type="term" value="P:tRNA wobble base 5-methoxycarbonylmethyl-2-thiouridinylation"/>
    <property type="evidence" value="ECO:0007669"/>
    <property type="project" value="TreeGrafter"/>
</dbReference>
<dbReference type="GO" id="GO:0005737">
    <property type="term" value="C:cytoplasm"/>
    <property type="evidence" value="ECO:0007669"/>
    <property type="project" value="TreeGrafter"/>
</dbReference>
<evidence type="ECO:0000256" key="5">
    <source>
        <dbReference type="ARBA" id="ARBA00023004"/>
    </source>
</evidence>
<evidence type="ECO:0000256" key="4">
    <source>
        <dbReference type="ARBA" id="ARBA00022723"/>
    </source>
</evidence>
<evidence type="ECO:0000259" key="7">
    <source>
        <dbReference type="PROSITE" id="PS51918"/>
    </source>
</evidence>
<dbReference type="Pfam" id="PF04055">
    <property type="entry name" value="Radical_SAM"/>
    <property type="match status" value="1"/>
</dbReference>
<dbReference type="InterPro" id="IPR006638">
    <property type="entry name" value="Elp3/MiaA/NifB-like_rSAM"/>
</dbReference>
<dbReference type="Gene3D" id="3.80.30.20">
    <property type="entry name" value="tm_1862 like domain"/>
    <property type="match status" value="1"/>
</dbReference>
<name>A0A9D1EN19_9FIRM</name>
<dbReference type="SUPFAM" id="SSF102114">
    <property type="entry name" value="Radical SAM enzymes"/>
    <property type="match status" value="1"/>
</dbReference>
<dbReference type="SFLD" id="SFLDS00029">
    <property type="entry name" value="Radical_SAM"/>
    <property type="match status" value="1"/>
</dbReference>
<organism evidence="8 9">
    <name type="scientific">Candidatus Faeciplasma gallinarum</name>
    <dbReference type="NCBI Taxonomy" id="2840799"/>
    <lineage>
        <taxon>Bacteria</taxon>
        <taxon>Bacillati</taxon>
        <taxon>Bacillota</taxon>
        <taxon>Clostridia</taxon>
        <taxon>Eubacteriales</taxon>
        <taxon>Oscillospiraceae</taxon>
        <taxon>Oscillospiraceae incertae sedis</taxon>
        <taxon>Candidatus Faeciplasma</taxon>
    </lineage>
</organism>
<dbReference type="InterPro" id="IPR032432">
    <property type="entry name" value="Radical_SAM_C"/>
</dbReference>
<sequence>MSKHANLSIFVPHVGCPHKCSFCNQNTITGSSDIPHAADVKAVCEQAISEGVDPKETEIAFFGGSFTAVPRAYMLELLEAAREYVKKGFSGVRLSTRPDAITPEILGILKKYGVTSIELGAQSMCDDVLSANERGHTAKDVSDASKLIKDYGFSLGLQMMVGLYKSTPEKDIYTAKKLIELEPSEVRIYPVVVLENTKLGELYKSGEYKTYSLETGVEVCATLLDMFERENIRVIKLGLHASCDVEHDMLGGIYHPALRELCEGIRFRRCMERLAADSGVRDRCTFLVNPRDLSKALGQHRCNIVYFKSKGIDVTVKPDAKVAKGVVLSDTEGGSCT</sequence>
<evidence type="ECO:0000256" key="1">
    <source>
        <dbReference type="ARBA" id="ARBA00001966"/>
    </source>
</evidence>
<evidence type="ECO:0000256" key="3">
    <source>
        <dbReference type="ARBA" id="ARBA00022691"/>
    </source>
</evidence>
<dbReference type="AlphaFoldDB" id="A0A9D1EN19"/>
<reference evidence="8" key="1">
    <citation type="submission" date="2020-10" db="EMBL/GenBank/DDBJ databases">
        <authorList>
            <person name="Gilroy R."/>
        </authorList>
    </citation>
    <scope>NUCLEOTIDE SEQUENCE</scope>
    <source>
        <strain evidence="8">CHK157-1446</strain>
    </source>
</reference>
<dbReference type="InterPro" id="IPR058240">
    <property type="entry name" value="rSAM_sf"/>
</dbReference>
<keyword evidence="2" id="KW-0004">4Fe-4S</keyword>
<feature type="domain" description="Radical SAM core" evidence="7">
    <location>
        <begin position="1"/>
        <end position="228"/>
    </location>
</feature>
<comment type="caution">
    <text evidence="8">The sequence shown here is derived from an EMBL/GenBank/DDBJ whole genome shotgun (WGS) entry which is preliminary data.</text>
</comment>
<dbReference type="PANTHER" id="PTHR11135">
    <property type="entry name" value="HISTONE ACETYLTRANSFERASE-RELATED"/>
    <property type="match status" value="1"/>
</dbReference>
<evidence type="ECO:0000256" key="6">
    <source>
        <dbReference type="ARBA" id="ARBA00023014"/>
    </source>
</evidence>
<keyword evidence="4" id="KW-0479">Metal-binding</keyword>
<evidence type="ECO:0000256" key="2">
    <source>
        <dbReference type="ARBA" id="ARBA00022485"/>
    </source>
</evidence>
<dbReference type="GO" id="GO:0046872">
    <property type="term" value="F:metal ion binding"/>
    <property type="evidence" value="ECO:0007669"/>
    <property type="project" value="UniProtKB-KW"/>
</dbReference>
<keyword evidence="5" id="KW-0408">Iron</keyword>
<dbReference type="PROSITE" id="PS51918">
    <property type="entry name" value="RADICAL_SAM"/>
    <property type="match status" value="1"/>
</dbReference>